<dbReference type="AlphaFoldDB" id="A0A811M0W5"/>
<comment type="caution">
    <text evidence="2">The sequence shown here is derived from an EMBL/GenBank/DDBJ whole genome shotgun (WGS) entry which is preliminary data.</text>
</comment>
<evidence type="ECO:0000256" key="1">
    <source>
        <dbReference type="SAM" id="MobiDB-lite"/>
    </source>
</evidence>
<feature type="region of interest" description="Disordered" evidence="1">
    <location>
        <begin position="16"/>
        <end position="45"/>
    </location>
</feature>
<accession>A0A811M0W5</accession>
<dbReference type="EMBL" id="CAJFDI010000006">
    <property type="protein sequence ID" value="CAD5234282.1"/>
    <property type="molecule type" value="Genomic_DNA"/>
</dbReference>
<evidence type="ECO:0000313" key="2">
    <source>
        <dbReference type="EMBL" id="CAD5234282.1"/>
    </source>
</evidence>
<protein>
    <submittedName>
        <fullName evidence="2">(pine wood nematode) hypothetical protein</fullName>
    </submittedName>
</protein>
<evidence type="ECO:0000313" key="3">
    <source>
        <dbReference type="Proteomes" id="UP000659654"/>
    </source>
</evidence>
<dbReference type="EMBL" id="CAJFCV020000006">
    <property type="protein sequence ID" value="CAG9129971.1"/>
    <property type="molecule type" value="Genomic_DNA"/>
</dbReference>
<keyword evidence="3" id="KW-1185">Reference proteome</keyword>
<reference evidence="2" key="1">
    <citation type="submission" date="2020-09" db="EMBL/GenBank/DDBJ databases">
        <authorList>
            <person name="Kikuchi T."/>
        </authorList>
    </citation>
    <scope>NUCLEOTIDE SEQUENCE</scope>
    <source>
        <strain evidence="2">Ka4C1</strain>
    </source>
</reference>
<organism evidence="2 3">
    <name type="scientific">Bursaphelenchus xylophilus</name>
    <name type="common">Pinewood nematode worm</name>
    <name type="synonym">Aphelenchoides xylophilus</name>
    <dbReference type="NCBI Taxonomy" id="6326"/>
    <lineage>
        <taxon>Eukaryota</taxon>
        <taxon>Metazoa</taxon>
        <taxon>Ecdysozoa</taxon>
        <taxon>Nematoda</taxon>
        <taxon>Chromadorea</taxon>
        <taxon>Rhabditida</taxon>
        <taxon>Tylenchina</taxon>
        <taxon>Tylenchomorpha</taxon>
        <taxon>Aphelenchoidea</taxon>
        <taxon>Aphelenchoididae</taxon>
        <taxon>Bursaphelenchus</taxon>
    </lineage>
</organism>
<feature type="compositionally biased region" description="Polar residues" evidence="1">
    <location>
        <begin position="16"/>
        <end position="30"/>
    </location>
</feature>
<sequence length="68" mass="7410">MNYYCAHQAAGSWIQPSSGVSTTALEQGSKSSRDSDVDVVPAESISRYPDLRPELSYAPELTQEFGNN</sequence>
<name>A0A811M0W5_BURXY</name>
<proteinExistence type="predicted"/>
<gene>
    <name evidence="2" type="ORF">BXYJ_LOCUS14373</name>
</gene>
<dbReference type="Proteomes" id="UP000582659">
    <property type="component" value="Unassembled WGS sequence"/>
</dbReference>
<dbReference type="Proteomes" id="UP000659654">
    <property type="component" value="Unassembled WGS sequence"/>
</dbReference>